<dbReference type="EMBL" id="FMKA01000027">
    <property type="protein sequence ID" value="SCP98861.1"/>
    <property type="molecule type" value="Genomic_DNA"/>
</dbReference>
<reference evidence="1 2" key="1">
    <citation type="submission" date="2016-09" db="EMBL/GenBank/DDBJ databases">
        <authorList>
            <person name="Capua I."/>
            <person name="De Benedictis P."/>
            <person name="Joannis T."/>
            <person name="Lombin L.H."/>
            <person name="Cattoli G."/>
        </authorList>
    </citation>
    <scope>NUCLEOTIDE SEQUENCE [LARGE SCALE GENOMIC DNA]</scope>
    <source>
        <strain evidence="1 2">GluBS11</strain>
    </source>
</reference>
<evidence type="ECO:0000313" key="2">
    <source>
        <dbReference type="Proteomes" id="UP000199315"/>
    </source>
</evidence>
<keyword evidence="2" id="KW-1185">Reference proteome</keyword>
<gene>
    <name evidence="1" type="ORF">SAMN05421730_102733</name>
</gene>
<organism evidence="1 2">
    <name type="scientific">Anaerobium acetethylicum</name>
    <dbReference type="NCBI Taxonomy" id="1619234"/>
    <lineage>
        <taxon>Bacteria</taxon>
        <taxon>Bacillati</taxon>
        <taxon>Bacillota</taxon>
        <taxon>Clostridia</taxon>
        <taxon>Lachnospirales</taxon>
        <taxon>Lachnospiraceae</taxon>
        <taxon>Anaerobium</taxon>
    </lineage>
</organism>
<proteinExistence type="predicted"/>
<sequence>MKLKKEVSSADFLNRVDQCEGNIFYKTDEGDQLNLKSQLSKYLFLVAVNAPSSASLGEGEILFSDSDYKLLKEYLDA</sequence>
<dbReference type="OrthoDB" id="1683411at2"/>
<dbReference type="RefSeq" id="WP_091236044.1">
    <property type="nucleotide sequence ID" value="NZ_FMKA01000027.1"/>
</dbReference>
<dbReference type="AlphaFoldDB" id="A0A1D3TX50"/>
<accession>A0A1D3TX50</accession>
<dbReference type="Proteomes" id="UP000199315">
    <property type="component" value="Unassembled WGS sequence"/>
</dbReference>
<name>A0A1D3TX50_9FIRM</name>
<evidence type="ECO:0000313" key="1">
    <source>
        <dbReference type="EMBL" id="SCP98861.1"/>
    </source>
</evidence>
<dbReference type="STRING" id="1619234.SAMN05421730_102733"/>
<protein>
    <recommendedName>
        <fullName evidence="3">Polya polymerase</fullName>
    </recommendedName>
</protein>
<evidence type="ECO:0008006" key="3">
    <source>
        <dbReference type="Google" id="ProtNLM"/>
    </source>
</evidence>